<organism evidence="2 3">
    <name type="scientific">Abditibacterium utsteinense</name>
    <dbReference type="NCBI Taxonomy" id="1960156"/>
    <lineage>
        <taxon>Bacteria</taxon>
        <taxon>Pseudomonadati</taxon>
        <taxon>Abditibacteriota</taxon>
        <taxon>Abditibacteriia</taxon>
        <taxon>Abditibacteriales</taxon>
        <taxon>Abditibacteriaceae</taxon>
        <taxon>Abditibacterium</taxon>
    </lineage>
</organism>
<sequence>MLWIRHLWLFGLEVDGPESNRKDTNGQQNRINEDDAHYQSKIENEVHVRQAIPTGCAHLLLHPLNIKDAYENSNQKMPRDDTEPTTIASATKCNGDET</sequence>
<name>A0A2S8SNN5_9BACT</name>
<accession>A0A2S8SNN5</accession>
<protein>
    <submittedName>
        <fullName evidence="2">Uncharacterized protein</fullName>
    </submittedName>
</protein>
<evidence type="ECO:0000313" key="3">
    <source>
        <dbReference type="Proteomes" id="UP000237684"/>
    </source>
</evidence>
<evidence type="ECO:0000313" key="2">
    <source>
        <dbReference type="EMBL" id="PQV62400.1"/>
    </source>
</evidence>
<reference evidence="2 3" key="1">
    <citation type="journal article" date="2018" name="Syst. Appl. Microbiol.">
        <title>Abditibacterium utsteinense sp. nov., the first cultivated member of candidate phylum FBP, isolated from ice-free Antarctic soil samples.</title>
        <authorList>
            <person name="Tahon G."/>
            <person name="Tytgat B."/>
            <person name="Lebbe L."/>
            <person name="Carlier A."/>
            <person name="Willems A."/>
        </authorList>
    </citation>
    <scope>NUCLEOTIDE SEQUENCE [LARGE SCALE GENOMIC DNA]</scope>
    <source>
        <strain evidence="2 3">LMG 29911</strain>
    </source>
</reference>
<dbReference type="AlphaFoldDB" id="A0A2S8SNN5"/>
<keyword evidence="3" id="KW-1185">Reference proteome</keyword>
<dbReference type="EMBL" id="NIGF01000040">
    <property type="protein sequence ID" value="PQV62400.1"/>
    <property type="molecule type" value="Genomic_DNA"/>
</dbReference>
<feature type="region of interest" description="Disordered" evidence="1">
    <location>
        <begin position="71"/>
        <end position="98"/>
    </location>
</feature>
<dbReference type="Proteomes" id="UP000237684">
    <property type="component" value="Unassembled WGS sequence"/>
</dbReference>
<comment type="caution">
    <text evidence="2">The sequence shown here is derived from an EMBL/GenBank/DDBJ whole genome shotgun (WGS) entry which is preliminary data.</text>
</comment>
<gene>
    <name evidence="2" type="ORF">B1R32_1403</name>
</gene>
<dbReference type="InParanoid" id="A0A2S8SNN5"/>
<evidence type="ECO:0000256" key="1">
    <source>
        <dbReference type="SAM" id="MobiDB-lite"/>
    </source>
</evidence>
<proteinExistence type="predicted"/>